<dbReference type="InterPro" id="IPR001296">
    <property type="entry name" value="Glyco_trans_1"/>
</dbReference>
<evidence type="ECO:0000259" key="1">
    <source>
        <dbReference type="Pfam" id="PF00534"/>
    </source>
</evidence>
<evidence type="ECO:0000313" key="3">
    <source>
        <dbReference type="Proteomes" id="UP000031518"/>
    </source>
</evidence>
<organism evidence="2 3">
    <name type="scientific">Pyrinomonas methylaliphatogenes</name>
    <dbReference type="NCBI Taxonomy" id="454194"/>
    <lineage>
        <taxon>Bacteria</taxon>
        <taxon>Pseudomonadati</taxon>
        <taxon>Acidobacteriota</taxon>
        <taxon>Blastocatellia</taxon>
        <taxon>Blastocatellales</taxon>
        <taxon>Pyrinomonadaceae</taxon>
        <taxon>Pyrinomonas</taxon>
    </lineage>
</organism>
<reference evidence="2 3" key="1">
    <citation type="submission" date="2013-12" db="EMBL/GenBank/DDBJ databases">
        <authorList>
            <person name="Stott M."/>
        </authorList>
    </citation>
    <scope>NUCLEOTIDE SEQUENCE [LARGE SCALE GENOMIC DNA]</scope>
    <source>
        <strain evidence="2 3">K22</strain>
    </source>
</reference>
<protein>
    <submittedName>
        <fullName evidence="2">Glycosyl transferase group 1</fullName>
    </submittedName>
</protein>
<gene>
    <name evidence="2" type="ORF">PYK22_01850</name>
</gene>
<feature type="domain" description="Glycosyl transferase family 1" evidence="1">
    <location>
        <begin position="202"/>
        <end position="290"/>
    </location>
</feature>
<dbReference type="EMBL" id="CBXV010000006">
    <property type="protein sequence ID" value="CDM65843.1"/>
    <property type="molecule type" value="Genomic_DNA"/>
</dbReference>
<sequence length="441" mass="50831">MKINWFSPLPPARTDIASYTKLLLPFLCEQAEVSLWTDQKEVDPDVAKHARIQRFSDLPDWPTLNRADITFYNMGNNYAFHGSTWRVSQKHQGIVILHDLCFHHFFETMYRSALMDEESYIELMQEEYGEQGRADALRFLAHPSKLINFMAERYPLTERIVSNAYGLLVHTTEARRALEKEGRWYIAQAPLPFPTKKRSHPLRIDTPPFNLIIFGYLGRNRRLPQFLEAFATFPEKEKFRLKIYGQVEEETTVRNQIEKLGLDSLVSLKGFVSEGELEAALDAAHLAINLRYPTMGEVSGSQLRIWDHALPSLVTRVGWYATIPETIVAHVDPQNEITDIHNHLRSFLRNPRHFAEMGLRGRAFLESAHRPEDYVKILFDLAAEVTKSRAWFNAFKLASRVGAELSCITNLTLLDKIAEKAAQQITEVFAGETCRSRRNRL</sequence>
<keyword evidence="2" id="KW-0808">Transferase</keyword>
<dbReference type="Proteomes" id="UP000031518">
    <property type="component" value="Unassembled WGS sequence"/>
</dbReference>
<proteinExistence type="predicted"/>
<dbReference type="Pfam" id="PF00534">
    <property type="entry name" value="Glycos_transf_1"/>
    <property type="match status" value="1"/>
</dbReference>
<dbReference type="Gene3D" id="3.40.50.2000">
    <property type="entry name" value="Glycogen Phosphorylase B"/>
    <property type="match status" value="1"/>
</dbReference>
<accession>A0A0B6WX21</accession>
<name>A0A0B6WX21_9BACT</name>
<evidence type="ECO:0000313" key="2">
    <source>
        <dbReference type="EMBL" id="CDM65843.1"/>
    </source>
</evidence>
<dbReference type="AlphaFoldDB" id="A0A0B6WX21"/>
<reference evidence="2 3" key="2">
    <citation type="submission" date="2015-01" db="EMBL/GenBank/DDBJ databases">
        <title>Complete genome sequence of Pyrinomonas methylaliphatogenes type strain K22T.</title>
        <authorList>
            <person name="Lee K.C.Y."/>
            <person name="Power J.F."/>
            <person name="Dunfield P.F."/>
            <person name="Morgan X.C."/>
            <person name="Huttenhower C."/>
            <person name="Stott M.B."/>
        </authorList>
    </citation>
    <scope>NUCLEOTIDE SEQUENCE [LARGE SCALE GENOMIC DNA]</scope>
    <source>
        <strain evidence="2 3">K22</strain>
    </source>
</reference>
<dbReference type="SUPFAM" id="SSF53756">
    <property type="entry name" value="UDP-Glycosyltransferase/glycogen phosphorylase"/>
    <property type="match status" value="1"/>
</dbReference>
<dbReference type="STRING" id="454194.PYK22_01850"/>
<dbReference type="GO" id="GO:0016757">
    <property type="term" value="F:glycosyltransferase activity"/>
    <property type="evidence" value="ECO:0007669"/>
    <property type="project" value="InterPro"/>
</dbReference>
<keyword evidence="3" id="KW-1185">Reference proteome</keyword>